<dbReference type="GO" id="GO:0003676">
    <property type="term" value="F:nucleic acid binding"/>
    <property type="evidence" value="ECO:0007669"/>
    <property type="project" value="InterPro"/>
</dbReference>
<dbReference type="AlphaFoldDB" id="A0A1F4SMS3"/>
<dbReference type="InterPro" id="IPR048020">
    <property type="entry name" value="Transpos_IS3"/>
</dbReference>
<feature type="domain" description="Integrase catalytic" evidence="2">
    <location>
        <begin position="109"/>
        <end position="284"/>
    </location>
</feature>
<dbReference type="SUPFAM" id="SSF53098">
    <property type="entry name" value="Ribonuclease H-like"/>
    <property type="match status" value="1"/>
</dbReference>
<dbReference type="NCBIfam" id="NF033516">
    <property type="entry name" value="transpos_IS3"/>
    <property type="match status" value="1"/>
</dbReference>
<dbReference type="InterPro" id="IPR025948">
    <property type="entry name" value="HTH-like_dom"/>
</dbReference>
<name>A0A1F4SMS3_UNCSA</name>
<protein>
    <recommendedName>
        <fullName evidence="2">Integrase catalytic domain-containing protein</fullName>
    </recommendedName>
</protein>
<dbReference type="Pfam" id="PF13276">
    <property type="entry name" value="HTH_21"/>
    <property type="match status" value="1"/>
</dbReference>
<sequence>MRFMFVREQCFDFPVEKMCQLLDVSRSGYYKWLRGEKSQRETENEVLLDKIKKIFFENHELYGRPRVCAELKSQGYHYNKKRIERLMKGKFVAKTRRKFRVTTDSQHTLPVAPNILKQNFVSASANRVWTSDITYIWTLEGWLYLAVVLDVFSRKIVGWSMGKHLESQLVVKAIKGAILSRQPGKNIIFHSDRGIQYAARDTRLLLNNYGFIQSMSRKGRCYDNAITESFFHSLKTEQVYFERYATRKEARQSIFNYIEVFYNRQRRHSSIGFLSPDNFEKKFVNA</sequence>
<comment type="function">
    <text evidence="1">Involved in the transposition of the insertion sequence.</text>
</comment>
<dbReference type="STRING" id="1802579.A2310_00330"/>
<dbReference type="Pfam" id="PF13333">
    <property type="entry name" value="rve_2"/>
    <property type="match status" value="1"/>
</dbReference>
<accession>A0A1F4SMS3</accession>
<evidence type="ECO:0000313" key="3">
    <source>
        <dbReference type="EMBL" id="OGC21738.1"/>
    </source>
</evidence>
<comment type="caution">
    <text evidence="3">The sequence shown here is derived from an EMBL/GenBank/DDBJ whole genome shotgun (WGS) entry which is preliminary data.</text>
</comment>
<dbReference type="InterPro" id="IPR001584">
    <property type="entry name" value="Integrase_cat-core"/>
</dbReference>
<evidence type="ECO:0000256" key="1">
    <source>
        <dbReference type="ARBA" id="ARBA00002286"/>
    </source>
</evidence>
<evidence type="ECO:0000259" key="2">
    <source>
        <dbReference type="PROSITE" id="PS50994"/>
    </source>
</evidence>
<dbReference type="PANTHER" id="PTHR46889">
    <property type="entry name" value="TRANSPOSASE INSF FOR INSERTION SEQUENCE IS3B-RELATED"/>
    <property type="match status" value="1"/>
</dbReference>
<organism evidence="3 4">
    <name type="scientific">candidate division WOR-1 bacterium RIFOXYB2_FULL_37_13</name>
    <dbReference type="NCBI Taxonomy" id="1802579"/>
    <lineage>
        <taxon>Bacteria</taxon>
        <taxon>Bacillati</taxon>
        <taxon>Saganbacteria</taxon>
    </lineage>
</organism>
<proteinExistence type="predicted"/>
<dbReference type="InterPro" id="IPR036397">
    <property type="entry name" value="RNaseH_sf"/>
</dbReference>
<dbReference type="GO" id="GO:0015074">
    <property type="term" value="P:DNA integration"/>
    <property type="evidence" value="ECO:0007669"/>
    <property type="project" value="InterPro"/>
</dbReference>
<dbReference type="Proteomes" id="UP000178417">
    <property type="component" value="Unassembled WGS sequence"/>
</dbReference>
<reference evidence="3 4" key="1">
    <citation type="journal article" date="2016" name="Nat. Commun.">
        <title>Thousands of microbial genomes shed light on interconnected biogeochemical processes in an aquifer system.</title>
        <authorList>
            <person name="Anantharaman K."/>
            <person name="Brown C.T."/>
            <person name="Hug L.A."/>
            <person name="Sharon I."/>
            <person name="Castelle C.J."/>
            <person name="Probst A.J."/>
            <person name="Thomas B.C."/>
            <person name="Singh A."/>
            <person name="Wilkins M.J."/>
            <person name="Karaoz U."/>
            <person name="Brodie E.L."/>
            <person name="Williams K.H."/>
            <person name="Hubbard S.S."/>
            <person name="Banfield J.F."/>
        </authorList>
    </citation>
    <scope>NUCLEOTIDE SEQUENCE [LARGE SCALE GENOMIC DNA]</scope>
</reference>
<dbReference type="EMBL" id="MEUB01000036">
    <property type="protein sequence ID" value="OGC21738.1"/>
    <property type="molecule type" value="Genomic_DNA"/>
</dbReference>
<evidence type="ECO:0000313" key="4">
    <source>
        <dbReference type="Proteomes" id="UP000178417"/>
    </source>
</evidence>
<dbReference type="Pfam" id="PF00665">
    <property type="entry name" value="rve"/>
    <property type="match status" value="1"/>
</dbReference>
<dbReference type="PANTHER" id="PTHR46889:SF4">
    <property type="entry name" value="TRANSPOSASE INSO FOR INSERTION SEQUENCE ELEMENT IS911B-RELATED"/>
    <property type="match status" value="1"/>
</dbReference>
<dbReference type="Gene3D" id="3.30.420.10">
    <property type="entry name" value="Ribonuclease H-like superfamily/Ribonuclease H"/>
    <property type="match status" value="1"/>
</dbReference>
<dbReference type="InterPro" id="IPR012337">
    <property type="entry name" value="RNaseH-like_sf"/>
</dbReference>
<dbReference type="PROSITE" id="PS50994">
    <property type="entry name" value="INTEGRASE"/>
    <property type="match status" value="1"/>
</dbReference>
<gene>
    <name evidence="3" type="ORF">A2310_00330</name>
</gene>
<dbReference type="InterPro" id="IPR050900">
    <property type="entry name" value="Transposase_IS3/IS150/IS904"/>
</dbReference>